<protein>
    <submittedName>
        <fullName evidence="2">Uncharacterized protein</fullName>
    </submittedName>
</protein>
<proteinExistence type="predicted"/>
<dbReference type="AlphaFoldDB" id="A0A8J2RD16"/>
<gene>
    <name evidence="2" type="ORF">DGAL_LOCUS1339</name>
</gene>
<evidence type="ECO:0000313" key="3">
    <source>
        <dbReference type="Proteomes" id="UP000789390"/>
    </source>
</evidence>
<keyword evidence="3" id="KW-1185">Reference proteome</keyword>
<feature type="chain" id="PRO_5035281074" evidence="1">
    <location>
        <begin position="23"/>
        <end position="192"/>
    </location>
</feature>
<sequence>MASIKMIALWAFLVVLVAAVNAAPRYFVLDDGEVDAPHQLVRVRRDDKYVAAASGGGSYGKGHVGPVYTFVKTDPKANFNCEIKSKEKKEIGGALNVERKTKPTEVALVVLTLVILADAYPAEYPRLVVSNGQMEAPQHVRITRDDKFPSPAGKGYKGRVGPVYTFVKTDPKANFKWGVRHRAGSQYGRTVV</sequence>
<reference evidence="2" key="1">
    <citation type="submission" date="2021-11" db="EMBL/GenBank/DDBJ databases">
        <authorList>
            <person name="Schell T."/>
        </authorList>
    </citation>
    <scope>NUCLEOTIDE SEQUENCE</scope>
    <source>
        <strain evidence="2">M5</strain>
    </source>
</reference>
<keyword evidence="1" id="KW-0732">Signal</keyword>
<name>A0A8J2RD16_9CRUS</name>
<dbReference type="Proteomes" id="UP000789390">
    <property type="component" value="Unassembled WGS sequence"/>
</dbReference>
<accession>A0A8J2RD16</accession>
<dbReference type="EMBL" id="CAKKLH010000015">
    <property type="protein sequence ID" value="CAH0099225.1"/>
    <property type="molecule type" value="Genomic_DNA"/>
</dbReference>
<feature type="signal peptide" evidence="1">
    <location>
        <begin position="1"/>
        <end position="22"/>
    </location>
</feature>
<evidence type="ECO:0000313" key="2">
    <source>
        <dbReference type="EMBL" id="CAH0099225.1"/>
    </source>
</evidence>
<evidence type="ECO:0000256" key="1">
    <source>
        <dbReference type="SAM" id="SignalP"/>
    </source>
</evidence>
<comment type="caution">
    <text evidence="2">The sequence shown here is derived from an EMBL/GenBank/DDBJ whole genome shotgun (WGS) entry which is preliminary data.</text>
</comment>
<dbReference type="OrthoDB" id="6625223at2759"/>
<organism evidence="2 3">
    <name type="scientific">Daphnia galeata</name>
    <dbReference type="NCBI Taxonomy" id="27404"/>
    <lineage>
        <taxon>Eukaryota</taxon>
        <taxon>Metazoa</taxon>
        <taxon>Ecdysozoa</taxon>
        <taxon>Arthropoda</taxon>
        <taxon>Crustacea</taxon>
        <taxon>Branchiopoda</taxon>
        <taxon>Diplostraca</taxon>
        <taxon>Cladocera</taxon>
        <taxon>Anomopoda</taxon>
        <taxon>Daphniidae</taxon>
        <taxon>Daphnia</taxon>
    </lineage>
</organism>